<feature type="non-terminal residue" evidence="3">
    <location>
        <position position="1"/>
    </location>
</feature>
<dbReference type="Pfam" id="PF05699">
    <property type="entry name" value="Dimer_Tnp_hAT"/>
    <property type="match status" value="1"/>
</dbReference>
<evidence type="ECO:0000259" key="2">
    <source>
        <dbReference type="Pfam" id="PF14291"/>
    </source>
</evidence>
<dbReference type="InterPro" id="IPR012337">
    <property type="entry name" value="RNaseH-like_sf"/>
</dbReference>
<dbReference type="PANTHER" id="PTHR46289">
    <property type="entry name" value="52 KDA REPRESSOR OF THE INHIBITOR OF THE PROTEIN KINASE-LIKE PROTEIN-RELATED"/>
    <property type="match status" value="1"/>
</dbReference>
<dbReference type="Proteomes" id="UP000663874">
    <property type="component" value="Unassembled WGS sequence"/>
</dbReference>
<name>A0A819YM99_9BILA</name>
<sequence>IFEMNEITKYFFQQAGKPNKQLQREIDLNETSELNTPLSSLVPVSSPPSFDTSTSSTTILKIHNDIGQYIGQQITDDMKYELLTNHFEPGDKFQWPYSERYTTKNGKKINEKRYLNKSHLDKHRWLKYSLCKKGLFCVPCALFSTSIIKLGNAGKLVKAPLGDYRKLLGEDGLLTLHSKTSYHENCLHKAENFIYIYNKKPETSIEIQLNNQLRKQIIENRERLKPIIQTIILCGKQNIALRGHRDNGNFVFDEESIVKHGNFRALLQYRVDGGDNILENHLKTSDKNATYISKTIQNQLIQVIGGMIIRQIIEEVKEAKFYTILLDETADISNVEQASLCLRYVYNDVIQEKFVKFITVSDRSGAGLAKLIMEEVTNLGLDLQNCVGQGYDGCSTMAGHIRGCQAIIKEKYPRILYIHCASHSFNLTISDSCDIRTVQHAIGVIKETYNFFRISSVRTQLFNKYVQQLNYKKKELQDFINSNKPIDQHIELRMLKTKLSNVCITRWVERHYSIETFYSLYPAVVDALNELGDYKEQETSTKAHLLMNSISTSDFLCTLPILNKMLSFTLNVSRNFDINAQSSLQNSGIDLMHCMEAIEDVTQVLQMIRNSPDVEYEYLFEEALELAKHTDTTIQKPRTTTRQLYRNNIPATTDSEYYKLNIFIPLLDHFLMSIKDRFQAHVKQALAISCIIPKYIHDKTFDNIVPAIQLYQCLLPGTLTDVKTEFILWKQKWIQICNQNKIVTASLTTNASTTKRKTISIPETAIDTFNECNEAFYPNIKTLLKIYSTLPVTTASNERTFSVLKLIKTYLRSTMSETRLNGLALLYIYKDMPINVDEVLNEFSRNKHRLEFAI</sequence>
<evidence type="ECO:0000313" key="4">
    <source>
        <dbReference type="Proteomes" id="UP000663874"/>
    </source>
</evidence>
<dbReference type="Pfam" id="PF14291">
    <property type="entry name" value="DUF4371"/>
    <property type="match status" value="1"/>
</dbReference>
<dbReference type="InterPro" id="IPR025398">
    <property type="entry name" value="DUF4371"/>
</dbReference>
<feature type="domain" description="HAT C-terminal dimerisation" evidence="1">
    <location>
        <begin position="771"/>
        <end position="832"/>
    </location>
</feature>
<evidence type="ECO:0000259" key="1">
    <source>
        <dbReference type="Pfam" id="PF05699"/>
    </source>
</evidence>
<dbReference type="InterPro" id="IPR008906">
    <property type="entry name" value="HATC_C_dom"/>
</dbReference>
<protein>
    <recommendedName>
        <fullName evidence="5">52 kDa repressor of the inhibitor of the protein kinase</fullName>
    </recommendedName>
</protein>
<feature type="domain" description="DUF4371" evidence="2">
    <location>
        <begin position="181"/>
        <end position="403"/>
    </location>
</feature>
<dbReference type="InterPro" id="IPR052958">
    <property type="entry name" value="IFN-induced_PKR_regulator"/>
</dbReference>
<comment type="caution">
    <text evidence="3">The sequence shown here is derived from an EMBL/GenBank/DDBJ whole genome shotgun (WGS) entry which is preliminary data.</text>
</comment>
<reference evidence="3" key="1">
    <citation type="submission" date="2021-02" db="EMBL/GenBank/DDBJ databases">
        <authorList>
            <person name="Nowell W R."/>
        </authorList>
    </citation>
    <scope>NUCLEOTIDE SEQUENCE</scope>
</reference>
<evidence type="ECO:0008006" key="5">
    <source>
        <dbReference type="Google" id="ProtNLM"/>
    </source>
</evidence>
<accession>A0A819YM99</accession>
<proteinExistence type="predicted"/>
<dbReference type="EMBL" id="CAJOBE010013164">
    <property type="protein sequence ID" value="CAF4160848.1"/>
    <property type="molecule type" value="Genomic_DNA"/>
</dbReference>
<dbReference type="GO" id="GO:0046983">
    <property type="term" value="F:protein dimerization activity"/>
    <property type="evidence" value="ECO:0007669"/>
    <property type="project" value="InterPro"/>
</dbReference>
<evidence type="ECO:0000313" key="3">
    <source>
        <dbReference type="EMBL" id="CAF4160848.1"/>
    </source>
</evidence>
<dbReference type="PANTHER" id="PTHR46289:SF14">
    <property type="entry name" value="DUF4371 DOMAIN-CONTAINING PROTEIN"/>
    <property type="match status" value="1"/>
</dbReference>
<dbReference type="SUPFAM" id="SSF53098">
    <property type="entry name" value="Ribonuclease H-like"/>
    <property type="match status" value="1"/>
</dbReference>
<dbReference type="AlphaFoldDB" id="A0A819YM99"/>
<gene>
    <name evidence="3" type="ORF">FNK824_LOCUS34179</name>
</gene>
<organism evidence="3 4">
    <name type="scientific">Rotaria sordida</name>
    <dbReference type="NCBI Taxonomy" id="392033"/>
    <lineage>
        <taxon>Eukaryota</taxon>
        <taxon>Metazoa</taxon>
        <taxon>Spiralia</taxon>
        <taxon>Gnathifera</taxon>
        <taxon>Rotifera</taxon>
        <taxon>Eurotatoria</taxon>
        <taxon>Bdelloidea</taxon>
        <taxon>Philodinida</taxon>
        <taxon>Philodinidae</taxon>
        <taxon>Rotaria</taxon>
    </lineage>
</organism>